<dbReference type="Proteomes" id="UP000815325">
    <property type="component" value="Unassembled WGS sequence"/>
</dbReference>
<evidence type="ECO:0008006" key="5">
    <source>
        <dbReference type="Google" id="ProtNLM"/>
    </source>
</evidence>
<proteinExistence type="predicted"/>
<accession>A0ABQ7G346</accession>
<gene>
    <name evidence="3" type="ORF">DUNSADRAFT_16661</name>
</gene>
<feature type="region of interest" description="Disordered" evidence="1">
    <location>
        <begin position="48"/>
        <end position="111"/>
    </location>
</feature>
<feature type="chain" id="PRO_5045044374" description="Encoded protein" evidence="2">
    <location>
        <begin position="28"/>
        <end position="111"/>
    </location>
</feature>
<feature type="signal peptide" evidence="2">
    <location>
        <begin position="1"/>
        <end position="27"/>
    </location>
</feature>
<sequence length="111" mass="11679">MINIGKFPFAYICLLFYLSMASRGAAGKHFTKHRCRCAAGAADFQAGVQGSSRQADHEAEVQQASSSSSRGADVQQASSSSSRGLEVQQACQPANITPDTASDDNAINILP</sequence>
<dbReference type="EMBL" id="MU070214">
    <property type="protein sequence ID" value="KAF5829027.1"/>
    <property type="molecule type" value="Genomic_DNA"/>
</dbReference>
<comment type="caution">
    <text evidence="3">The sequence shown here is derived from an EMBL/GenBank/DDBJ whole genome shotgun (WGS) entry which is preliminary data.</text>
</comment>
<protein>
    <recommendedName>
        <fullName evidence="5">Encoded protein</fullName>
    </recommendedName>
</protein>
<organism evidence="3 4">
    <name type="scientific">Dunaliella salina</name>
    <name type="common">Green alga</name>
    <name type="synonym">Protococcus salinus</name>
    <dbReference type="NCBI Taxonomy" id="3046"/>
    <lineage>
        <taxon>Eukaryota</taxon>
        <taxon>Viridiplantae</taxon>
        <taxon>Chlorophyta</taxon>
        <taxon>core chlorophytes</taxon>
        <taxon>Chlorophyceae</taxon>
        <taxon>CS clade</taxon>
        <taxon>Chlamydomonadales</taxon>
        <taxon>Dunaliellaceae</taxon>
        <taxon>Dunaliella</taxon>
    </lineage>
</organism>
<evidence type="ECO:0000313" key="4">
    <source>
        <dbReference type="Proteomes" id="UP000815325"/>
    </source>
</evidence>
<reference evidence="3" key="1">
    <citation type="submission" date="2017-08" db="EMBL/GenBank/DDBJ databases">
        <authorList>
            <person name="Polle J.E."/>
            <person name="Barry K."/>
            <person name="Cushman J."/>
            <person name="Schmutz J."/>
            <person name="Tran D."/>
            <person name="Hathwaick L.T."/>
            <person name="Yim W.C."/>
            <person name="Jenkins J."/>
            <person name="Mckie-Krisberg Z.M."/>
            <person name="Prochnik S."/>
            <person name="Lindquist E."/>
            <person name="Dockter R.B."/>
            <person name="Adam C."/>
            <person name="Molina H."/>
            <person name="Bunkerborg J."/>
            <person name="Jin E."/>
            <person name="Buchheim M."/>
            <person name="Magnuson J."/>
        </authorList>
    </citation>
    <scope>NUCLEOTIDE SEQUENCE</scope>
    <source>
        <strain evidence="3">CCAP 19/18</strain>
    </source>
</reference>
<feature type="compositionally biased region" description="Polar residues" evidence="1">
    <location>
        <begin position="75"/>
        <end position="105"/>
    </location>
</feature>
<name>A0ABQ7G346_DUNSA</name>
<keyword evidence="2" id="KW-0732">Signal</keyword>
<evidence type="ECO:0000256" key="1">
    <source>
        <dbReference type="SAM" id="MobiDB-lite"/>
    </source>
</evidence>
<evidence type="ECO:0000313" key="3">
    <source>
        <dbReference type="EMBL" id="KAF5829027.1"/>
    </source>
</evidence>
<evidence type="ECO:0000256" key="2">
    <source>
        <dbReference type="SAM" id="SignalP"/>
    </source>
</evidence>
<keyword evidence="4" id="KW-1185">Reference proteome</keyword>